<dbReference type="InParanoid" id="A0A507AYN4"/>
<dbReference type="AlphaFoldDB" id="A0A507AYN4"/>
<comment type="caution">
    <text evidence="1">The sequence shown here is derived from an EMBL/GenBank/DDBJ whole genome shotgun (WGS) entry which is preliminary data.</text>
</comment>
<dbReference type="OrthoDB" id="5343383at2759"/>
<keyword evidence="2" id="KW-1185">Reference proteome</keyword>
<evidence type="ECO:0000313" key="1">
    <source>
        <dbReference type="EMBL" id="TPX09971.1"/>
    </source>
</evidence>
<dbReference type="STRING" id="1093900.A0A507AYN4"/>
<protein>
    <submittedName>
        <fullName evidence="1">Uncharacterized protein</fullName>
    </submittedName>
</protein>
<reference evidence="1 2" key="1">
    <citation type="submission" date="2019-06" db="EMBL/GenBank/DDBJ databases">
        <title>Draft genome sequence of the filamentous fungus Phialemoniopsis curvata isolated from diesel fuel.</title>
        <authorList>
            <person name="Varaljay V.A."/>
            <person name="Lyon W.J."/>
            <person name="Crouch A.L."/>
            <person name="Drake C.E."/>
            <person name="Hollomon J.M."/>
            <person name="Nadeau L.J."/>
            <person name="Nunn H.S."/>
            <person name="Stevenson B.S."/>
            <person name="Bojanowski C.L."/>
            <person name="Crookes-Goodson W.J."/>
        </authorList>
    </citation>
    <scope>NUCLEOTIDE SEQUENCE [LARGE SCALE GENOMIC DNA]</scope>
    <source>
        <strain evidence="1 2">D216</strain>
    </source>
</reference>
<dbReference type="Proteomes" id="UP000319257">
    <property type="component" value="Unassembled WGS sequence"/>
</dbReference>
<gene>
    <name evidence="1" type="ORF">E0L32_008818</name>
</gene>
<sequence length="251" mass="29046">MPWLKDISYDRQATIAVFRDYYHFLAALYLHQSEAVEPPQDGWPAITAENMQVSRGRRASSLPPELCNGIVAGHWDGEDVKHATQSEGLDFSEDIPSHVVGLTVGGVERPYIFLDVEAGIVHWYECWDKIRETSSQEMVQDDMLDWAPDNETWRYASAAWAILDFFEMLKDQYRQLNFVPFTPWTVRDVWLRAPPGVGEMLDVLPGIYREHGWPDIDRYRKEECLRAVRATLLDRAPLYADWIDIGREALE</sequence>
<proteinExistence type="predicted"/>
<organism evidence="1 2">
    <name type="scientific">Thyridium curvatum</name>
    <dbReference type="NCBI Taxonomy" id="1093900"/>
    <lineage>
        <taxon>Eukaryota</taxon>
        <taxon>Fungi</taxon>
        <taxon>Dikarya</taxon>
        <taxon>Ascomycota</taxon>
        <taxon>Pezizomycotina</taxon>
        <taxon>Sordariomycetes</taxon>
        <taxon>Sordariomycetidae</taxon>
        <taxon>Thyridiales</taxon>
        <taxon>Thyridiaceae</taxon>
        <taxon>Thyridium</taxon>
    </lineage>
</organism>
<dbReference type="RefSeq" id="XP_030991682.1">
    <property type="nucleotide sequence ID" value="XM_031143715.1"/>
</dbReference>
<dbReference type="EMBL" id="SKBQ01000060">
    <property type="protein sequence ID" value="TPX09971.1"/>
    <property type="molecule type" value="Genomic_DNA"/>
</dbReference>
<name>A0A507AYN4_9PEZI</name>
<evidence type="ECO:0000313" key="2">
    <source>
        <dbReference type="Proteomes" id="UP000319257"/>
    </source>
</evidence>
<dbReference type="GeneID" id="41976265"/>
<accession>A0A507AYN4</accession>